<dbReference type="InterPro" id="IPR002034">
    <property type="entry name" value="AIPM/Hcit_synth_CS"/>
</dbReference>
<dbReference type="GO" id="GO:0009098">
    <property type="term" value="P:L-leucine biosynthetic process"/>
    <property type="evidence" value="ECO:0007669"/>
    <property type="project" value="UniProtKB-UniRule"/>
</dbReference>
<dbReference type="NCBIfam" id="NF002088">
    <property type="entry name" value="PRK00915.1-5"/>
    <property type="match status" value="1"/>
</dbReference>
<dbReference type="PROSITE" id="PS00816">
    <property type="entry name" value="AIPM_HOMOCIT_SYNTH_2"/>
    <property type="match status" value="1"/>
</dbReference>
<evidence type="ECO:0000256" key="11">
    <source>
        <dbReference type="HAMAP-Rule" id="MF_01025"/>
    </source>
</evidence>
<feature type="binding site" evidence="11">
    <location>
        <position position="202"/>
    </location>
    <ligand>
        <name>Mn(2+)</name>
        <dbReference type="ChEBI" id="CHEBI:29035"/>
    </ligand>
</feature>
<keyword evidence="9 11" id="KW-0464">Manganese</keyword>
<evidence type="ECO:0000256" key="8">
    <source>
        <dbReference type="ARBA" id="ARBA00022723"/>
    </source>
</evidence>
<dbReference type="STRING" id="94869.SAMN04488529_108126"/>
<dbReference type="OrthoDB" id="9804858at2"/>
<dbReference type="PANTHER" id="PTHR10277">
    <property type="entry name" value="HOMOCITRATE SYNTHASE-RELATED"/>
    <property type="match status" value="1"/>
</dbReference>
<dbReference type="RefSeq" id="WP_089970778.1">
    <property type="nucleotide sequence ID" value="NZ_FNJM01000008.1"/>
</dbReference>
<feature type="binding site" evidence="11">
    <location>
        <position position="14"/>
    </location>
    <ligand>
        <name>Mn(2+)</name>
        <dbReference type="ChEBI" id="CHEBI:29035"/>
    </ligand>
</feature>
<keyword evidence="6 11" id="KW-0028">Amino-acid biosynthesis</keyword>
<dbReference type="InterPro" id="IPR013785">
    <property type="entry name" value="Aldolase_TIM"/>
</dbReference>
<reference evidence="13 14" key="1">
    <citation type="submission" date="2016-10" db="EMBL/GenBank/DDBJ databases">
        <authorList>
            <person name="de Groot N.N."/>
        </authorList>
    </citation>
    <scope>NUCLEOTIDE SEQUENCE [LARGE SCALE GENOMIC DNA]</scope>
    <source>
        <strain evidence="13 14">DSM 12272</strain>
    </source>
</reference>
<comment type="subunit">
    <text evidence="11">Homodimer.</text>
</comment>
<feature type="region of interest" description="Regulatory domain" evidence="11">
    <location>
        <begin position="391"/>
        <end position="499"/>
    </location>
</feature>
<dbReference type="GO" id="GO:0030145">
    <property type="term" value="F:manganese ion binding"/>
    <property type="evidence" value="ECO:0007669"/>
    <property type="project" value="UniProtKB-UniRule"/>
</dbReference>
<dbReference type="Pfam" id="PF08502">
    <property type="entry name" value="LeuA_dimer"/>
    <property type="match status" value="1"/>
</dbReference>
<dbReference type="Gene3D" id="3.30.160.270">
    <property type="match status" value="1"/>
</dbReference>
<dbReference type="InterPro" id="IPR054691">
    <property type="entry name" value="LeuA/HCS_post-cat"/>
</dbReference>
<dbReference type="EC" id="2.3.3.13" evidence="3 11"/>
<dbReference type="Pfam" id="PF22617">
    <property type="entry name" value="HCS_D2"/>
    <property type="match status" value="1"/>
</dbReference>
<evidence type="ECO:0000256" key="1">
    <source>
        <dbReference type="ARBA" id="ARBA00004689"/>
    </source>
</evidence>
<dbReference type="PROSITE" id="PS00815">
    <property type="entry name" value="AIPM_HOMOCIT_SYNTH_1"/>
    <property type="match status" value="1"/>
</dbReference>
<dbReference type="AlphaFoldDB" id="A0A1H0TYT3"/>
<evidence type="ECO:0000313" key="14">
    <source>
        <dbReference type="Proteomes" id="UP000198597"/>
    </source>
</evidence>
<comment type="function">
    <text evidence="11">Catalyzes the condensation of the acetyl group of acetyl-CoA with 3-methyl-2-oxobutanoate (2-ketoisovalerate) to form 3-carboxy-3-hydroxy-4-methylpentanoate (2-isopropylmalate).</text>
</comment>
<gene>
    <name evidence="11" type="primary">leuA</name>
    <name evidence="13" type="ORF">SAMN04488529_108126</name>
</gene>
<evidence type="ECO:0000256" key="9">
    <source>
        <dbReference type="ARBA" id="ARBA00023211"/>
    </source>
</evidence>
<dbReference type="GO" id="GO:0003985">
    <property type="term" value="F:acetyl-CoA C-acetyltransferase activity"/>
    <property type="evidence" value="ECO:0007669"/>
    <property type="project" value="UniProtKB-UniRule"/>
</dbReference>
<dbReference type="CDD" id="cd07940">
    <property type="entry name" value="DRE_TIM_IPMS"/>
    <property type="match status" value="1"/>
</dbReference>
<dbReference type="FunFam" id="3.30.160.270:FF:000003">
    <property type="entry name" value="2-isopropylmalate synthase"/>
    <property type="match status" value="1"/>
</dbReference>
<feature type="domain" description="Pyruvate carboxyltransferase" evidence="12">
    <location>
        <begin position="5"/>
        <end position="267"/>
    </location>
</feature>
<organism evidence="13 14">
    <name type="scientific">Clostridium gasigenes</name>
    <dbReference type="NCBI Taxonomy" id="94869"/>
    <lineage>
        <taxon>Bacteria</taxon>
        <taxon>Bacillati</taxon>
        <taxon>Bacillota</taxon>
        <taxon>Clostridia</taxon>
        <taxon>Eubacteriales</taxon>
        <taxon>Clostridiaceae</taxon>
        <taxon>Clostridium</taxon>
    </lineage>
</organism>
<dbReference type="Gene3D" id="3.20.20.70">
    <property type="entry name" value="Aldolase class I"/>
    <property type="match status" value="1"/>
</dbReference>
<name>A0A1H0TYT3_9CLOT</name>
<feature type="binding site" evidence="11">
    <location>
        <position position="204"/>
    </location>
    <ligand>
        <name>Mn(2+)</name>
        <dbReference type="ChEBI" id="CHEBI:29035"/>
    </ligand>
</feature>
<keyword evidence="7 11" id="KW-0808">Transferase</keyword>
<dbReference type="GO" id="GO:0005737">
    <property type="term" value="C:cytoplasm"/>
    <property type="evidence" value="ECO:0007669"/>
    <property type="project" value="UniProtKB-UniRule"/>
</dbReference>
<evidence type="ECO:0000313" key="13">
    <source>
        <dbReference type="EMBL" id="SDP58848.1"/>
    </source>
</evidence>
<dbReference type="Pfam" id="PF00682">
    <property type="entry name" value="HMGL-like"/>
    <property type="match status" value="1"/>
</dbReference>
<comment type="similarity">
    <text evidence="2 11">Belongs to the alpha-IPM synthase/homocitrate synthase family. LeuA type 1 subfamily.</text>
</comment>
<feature type="binding site" evidence="11">
    <location>
        <position position="238"/>
    </location>
    <ligand>
        <name>Mn(2+)</name>
        <dbReference type="ChEBI" id="CHEBI:29035"/>
    </ligand>
</feature>
<evidence type="ECO:0000259" key="12">
    <source>
        <dbReference type="PROSITE" id="PS50991"/>
    </source>
</evidence>
<proteinExistence type="inferred from homology"/>
<keyword evidence="11" id="KW-0963">Cytoplasm</keyword>
<evidence type="ECO:0000256" key="3">
    <source>
        <dbReference type="ARBA" id="ARBA00012973"/>
    </source>
</evidence>
<dbReference type="SMART" id="SM00917">
    <property type="entry name" value="LeuA_dimer"/>
    <property type="match status" value="1"/>
</dbReference>
<sequence>MTKKIYIFDTTLRDGEQTPGVSLNPQEKLEIAKQLESLGVDVIEAGFPRASNGDFEAVKLISQNIKKSVVTALARCNKGDIDRAYEAIKYAPKKRIHVFLATSDIHMKYKLNMTEDQVLEKATNMVTYAKTLVEDVEFSAEDGSRTRKEFLYKILESVIDAGAKVVNIPDTVGYSIPAEYGELIKGVKENVKNIDKAIISIHCHNDLGLAVANSLAAIENGAEQVECAINGLGERAGNASLEEVAMALKTRKDCYSNETNICSEKIYRVSKLVSHFTGITVQPNKAIVGANAFSHESGIHQDGVLKNRETYEIMTAESVGFSTNNMVLGKHSGSHAFEDRLITLGYNLEKERVMEAFKKFKDLADRKKEISDRDIEALVNQGVVPIEDVYKLINFNVTTGNNIESTATVKIEYNKVEKIEAACGDGPVNALYNALERAIDIKPELKDYSIKAITSGTDALGEVSVKLTLKDKTVLGIGVSTDVIEASLLAYMNALNKLN</sequence>
<dbReference type="PANTHER" id="PTHR10277:SF9">
    <property type="entry name" value="2-ISOPROPYLMALATE SYNTHASE 1, CHLOROPLASTIC-RELATED"/>
    <property type="match status" value="1"/>
</dbReference>
<dbReference type="InterPro" id="IPR005671">
    <property type="entry name" value="LeuA_bact_synth"/>
</dbReference>
<keyword evidence="5 11" id="KW-0432">Leucine biosynthesis</keyword>
<protein>
    <recommendedName>
        <fullName evidence="4 11">2-isopropylmalate synthase</fullName>
        <ecNumber evidence="3 11">2.3.3.13</ecNumber>
    </recommendedName>
    <alternativeName>
        <fullName evidence="11">Alpha-IPM synthase</fullName>
    </alternativeName>
    <alternativeName>
        <fullName evidence="11">Alpha-isopropylmalate synthase</fullName>
    </alternativeName>
</protein>
<dbReference type="EMBL" id="FNJM01000008">
    <property type="protein sequence ID" value="SDP58848.1"/>
    <property type="molecule type" value="Genomic_DNA"/>
</dbReference>
<dbReference type="FunFam" id="3.20.20.70:FF:000010">
    <property type="entry name" value="2-isopropylmalate synthase"/>
    <property type="match status" value="1"/>
</dbReference>
<evidence type="ECO:0000256" key="2">
    <source>
        <dbReference type="ARBA" id="ARBA00009396"/>
    </source>
</evidence>
<comment type="cofactor">
    <cofactor evidence="11">
        <name>Mn(2+)</name>
        <dbReference type="ChEBI" id="CHEBI:29035"/>
    </cofactor>
</comment>
<dbReference type="InterPro" id="IPR036230">
    <property type="entry name" value="LeuA_allosteric_dom_sf"/>
</dbReference>
<dbReference type="PROSITE" id="PS50991">
    <property type="entry name" value="PYR_CT"/>
    <property type="match status" value="1"/>
</dbReference>
<dbReference type="UniPathway" id="UPA00048">
    <property type="reaction ID" value="UER00070"/>
</dbReference>
<dbReference type="NCBIfam" id="NF002085">
    <property type="entry name" value="PRK00915.1-2"/>
    <property type="match status" value="1"/>
</dbReference>
<dbReference type="SUPFAM" id="SSF51569">
    <property type="entry name" value="Aldolase"/>
    <property type="match status" value="1"/>
</dbReference>
<dbReference type="SUPFAM" id="SSF110921">
    <property type="entry name" value="2-isopropylmalate synthase LeuA, allosteric (dimerisation) domain"/>
    <property type="match status" value="1"/>
</dbReference>
<accession>A0A1H0TYT3</accession>
<keyword evidence="8 11" id="KW-0479">Metal-binding</keyword>
<dbReference type="GO" id="GO:0003852">
    <property type="term" value="F:2-isopropylmalate synthase activity"/>
    <property type="evidence" value="ECO:0007669"/>
    <property type="project" value="UniProtKB-UniRule"/>
</dbReference>
<evidence type="ECO:0000256" key="5">
    <source>
        <dbReference type="ARBA" id="ARBA00022430"/>
    </source>
</evidence>
<comment type="pathway">
    <text evidence="1 11">Amino-acid biosynthesis; L-leucine biosynthesis; L-leucine from 3-methyl-2-oxobutanoate: step 1/4.</text>
</comment>
<comment type="catalytic activity">
    <reaction evidence="11">
        <text>3-methyl-2-oxobutanoate + acetyl-CoA + H2O = (2S)-2-isopropylmalate + CoA + H(+)</text>
        <dbReference type="Rhea" id="RHEA:21524"/>
        <dbReference type="ChEBI" id="CHEBI:1178"/>
        <dbReference type="ChEBI" id="CHEBI:11851"/>
        <dbReference type="ChEBI" id="CHEBI:15377"/>
        <dbReference type="ChEBI" id="CHEBI:15378"/>
        <dbReference type="ChEBI" id="CHEBI:57287"/>
        <dbReference type="ChEBI" id="CHEBI:57288"/>
        <dbReference type="EC" id="2.3.3.13"/>
    </reaction>
</comment>
<keyword evidence="14" id="KW-1185">Reference proteome</keyword>
<evidence type="ECO:0000256" key="6">
    <source>
        <dbReference type="ARBA" id="ARBA00022605"/>
    </source>
</evidence>
<dbReference type="HAMAP" id="MF_01025">
    <property type="entry name" value="LeuA_type1"/>
    <property type="match status" value="1"/>
</dbReference>
<dbReference type="NCBIfam" id="TIGR00973">
    <property type="entry name" value="leuA_bact"/>
    <property type="match status" value="1"/>
</dbReference>
<dbReference type="InterPro" id="IPR013709">
    <property type="entry name" value="2-isopropylmalate_synth_dimer"/>
</dbReference>
<evidence type="ECO:0000256" key="10">
    <source>
        <dbReference type="ARBA" id="ARBA00023304"/>
    </source>
</evidence>
<dbReference type="NCBIfam" id="NF002086">
    <property type="entry name" value="PRK00915.1-3"/>
    <property type="match status" value="1"/>
</dbReference>
<evidence type="ECO:0000256" key="7">
    <source>
        <dbReference type="ARBA" id="ARBA00022679"/>
    </source>
</evidence>
<dbReference type="InterPro" id="IPR050073">
    <property type="entry name" value="2-IPM_HCS-like"/>
</dbReference>
<evidence type="ECO:0000256" key="4">
    <source>
        <dbReference type="ARBA" id="ARBA00018198"/>
    </source>
</evidence>
<keyword evidence="10 11" id="KW-0100">Branched-chain amino acid biosynthesis</keyword>
<dbReference type="Proteomes" id="UP000198597">
    <property type="component" value="Unassembled WGS sequence"/>
</dbReference>
<dbReference type="InterPro" id="IPR000891">
    <property type="entry name" value="PYR_CT"/>
</dbReference>